<gene>
    <name evidence="1" type="ORF">HPB50_006470</name>
</gene>
<evidence type="ECO:0000313" key="1">
    <source>
        <dbReference type="EMBL" id="KAH6940760.1"/>
    </source>
</evidence>
<comment type="caution">
    <text evidence="1">The sequence shown here is derived from an EMBL/GenBank/DDBJ whole genome shotgun (WGS) entry which is preliminary data.</text>
</comment>
<evidence type="ECO:0000313" key="2">
    <source>
        <dbReference type="Proteomes" id="UP000821845"/>
    </source>
</evidence>
<accession>A0ACB7T1H2</accession>
<organism evidence="1 2">
    <name type="scientific">Hyalomma asiaticum</name>
    <name type="common">Tick</name>
    <dbReference type="NCBI Taxonomy" id="266040"/>
    <lineage>
        <taxon>Eukaryota</taxon>
        <taxon>Metazoa</taxon>
        <taxon>Ecdysozoa</taxon>
        <taxon>Arthropoda</taxon>
        <taxon>Chelicerata</taxon>
        <taxon>Arachnida</taxon>
        <taxon>Acari</taxon>
        <taxon>Parasitiformes</taxon>
        <taxon>Ixodida</taxon>
        <taxon>Ixodoidea</taxon>
        <taxon>Ixodidae</taxon>
        <taxon>Hyalomminae</taxon>
        <taxon>Hyalomma</taxon>
    </lineage>
</organism>
<name>A0ACB7T1H2_HYAAI</name>
<dbReference type="Proteomes" id="UP000821845">
    <property type="component" value="Chromosome 11"/>
</dbReference>
<dbReference type="EMBL" id="CM023491">
    <property type="protein sequence ID" value="KAH6940760.1"/>
    <property type="molecule type" value="Genomic_DNA"/>
</dbReference>
<sequence>MIALWKKVNTLTRKKSNGRRYQTLRQIRDIYITRVELGQAQWASTCERLGKIKGMNVLWGILRKMLRKPRDHHRSTHWSSDTAPTSMRRK</sequence>
<reference evidence="1" key="1">
    <citation type="submission" date="2020-05" db="EMBL/GenBank/DDBJ databases">
        <title>Large-scale comparative analyses of tick genomes elucidate their genetic diversity and vector capacities.</title>
        <authorList>
            <person name="Jia N."/>
            <person name="Wang J."/>
            <person name="Shi W."/>
            <person name="Du L."/>
            <person name="Sun Y."/>
            <person name="Zhan W."/>
            <person name="Jiang J."/>
            <person name="Wang Q."/>
            <person name="Zhang B."/>
            <person name="Ji P."/>
            <person name="Sakyi L.B."/>
            <person name="Cui X."/>
            <person name="Yuan T."/>
            <person name="Jiang B."/>
            <person name="Yang W."/>
            <person name="Lam T.T.-Y."/>
            <person name="Chang Q."/>
            <person name="Ding S."/>
            <person name="Wang X."/>
            <person name="Zhu J."/>
            <person name="Ruan X."/>
            <person name="Zhao L."/>
            <person name="Wei J."/>
            <person name="Que T."/>
            <person name="Du C."/>
            <person name="Cheng J."/>
            <person name="Dai P."/>
            <person name="Han X."/>
            <person name="Huang E."/>
            <person name="Gao Y."/>
            <person name="Liu J."/>
            <person name="Shao H."/>
            <person name="Ye R."/>
            <person name="Li L."/>
            <person name="Wei W."/>
            <person name="Wang X."/>
            <person name="Wang C."/>
            <person name="Yang T."/>
            <person name="Huo Q."/>
            <person name="Li W."/>
            <person name="Guo W."/>
            <person name="Chen H."/>
            <person name="Zhou L."/>
            <person name="Ni X."/>
            <person name="Tian J."/>
            <person name="Zhou Y."/>
            <person name="Sheng Y."/>
            <person name="Liu T."/>
            <person name="Pan Y."/>
            <person name="Xia L."/>
            <person name="Li J."/>
            <person name="Zhao F."/>
            <person name="Cao W."/>
        </authorList>
    </citation>
    <scope>NUCLEOTIDE SEQUENCE</scope>
    <source>
        <strain evidence="1">Hyas-2018</strain>
    </source>
</reference>
<keyword evidence="2" id="KW-1185">Reference proteome</keyword>
<protein>
    <submittedName>
        <fullName evidence="1">Uncharacterized protein</fullName>
    </submittedName>
</protein>
<proteinExistence type="predicted"/>